<dbReference type="InterPro" id="IPR013611">
    <property type="entry name" value="Transp-assoc_OB_typ2"/>
</dbReference>
<accession>A0AA41YJ70</accession>
<proteinExistence type="predicted"/>
<dbReference type="PROSITE" id="PS50893">
    <property type="entry name" value="ABC_TRANSPORTER_2"/>
    <property type="match status" value="1"/>
</dbReference>
<sequence length="362" mass="37494">MLDGVDLELAEGCIVAVLGASGCGKTTLLRLVAGFDRVDDGEIAIGGDLVASAGLHVPPERRRIGYVPQEGALFPHLTVAENVAFGLDRSERRSGRVEEVLRLTGMQGLDRRYPNELSGGQQQRAALARALAPRPALVLLDEPFNALDLELRRTVCEDVIAAIRVAGATAVLVTHDPQEAFASADRLAIMRAGLVAQCDHPAMVYHAPVDPAVARLTGAAVFLDATLSDGGAETALGRVRLHPGCPMPAGPAVVLLRPEQVALAPPGQGVAGGVVARAFRGDHTLVTVALEGMQLQLRLADAPPLGAVVHLRVTGACAAFPPNAMPAGAAQSISSAGRDVPVAVPAAARDPLPAYPAVHQRA</sequence>
<dbReference type="GO" id="GO:0005524">
    <property type="term" value="F:ATP binding"/>
    <property type="evidence" value="ECO:0007669"/>
    <property type="project" value="UniProtKB-KW"/>
</dbReference>
<reference evidence="9" key="1">
    <citation type="submission" date="2022-09" db="EMBL/GenBank/DDBJ databases">
        <title>Rhodovastum sp. nov. RN2-1 isolated from soil in Seongnam, South Korea.</title>
        <authorList>
            <person name="Le N.T."/>
        </authorList>
    </citation>
    <scope>NUCLEOTIDE SEQUENCE</scope>
    <source>
        <strain evidence="9">RN2-1</strain>
    </source>
</reference>
<evidence type="ECO:0000256" key="4">
    <source>
        <dbReference type="ARBA" id="ARBA00022741"/>
    </source>
</evidence>
<evidence type="ECO:0000256" key="5">
    <source>
        <dbReference type="ARBA" id="ARBA00022840"/>
    </source>
</evidence>
<keyword evidence="4" id="KW-0547">Nucleotide-binding</keyword>
<gene>
    <name evidence="9" type="ORF">OL599_01290</name>
</gene>
<dbReference type="InterPro" id="IPR008995">
    <property type="entry name" value="Mo/tungstate-bd_C_term_dom"/>
</dbReference>
<evidence type="ECO:0000313" key="9">
    <source>
        <dbReference type="EMBL" id="MCW3473201.1"/>
    </source>
</evidence>
<reference evidence="9" key="2">
    <citation type="submission" date="2022-10" db="EMBL/GenBank/DDBJ databases">
        <authorList>
            <person name="Trinh H.N."/>
        </authorList>
    </citation>
    <scope>NUCLEOTIDE SEQUENCE</scope>
    <source>
        <strain evidence="9">RN2-1</strain>
    </source>
</reference>
<dbReference type="PANTHER" id="PTHR42781">
    <property type="entry name" value="SPERMIDINE/PUTRESCINE IMPORT ATP-BINDING PROTEIN POTA"/>
    <property type="match status" value="1"/>
</dbReference>
<keyword evidence="2" id="KW-1003">Cell membrane</keyword>
<dbReference type="RefSeq" id="WP_264711781.1">
    <property type="nucleotide sequence ID" value="NZ_JAPDNT010000001.1"/>
</dbReference>
<dbReference type="Gene3D" id="3.40.50.300">
    <property type="entry name" value="P-loop containing nucleotide triphosphate hydrolases"/>
    <property type="match status" value="1"/>
</dbReference>
<dbReference type="Pfam" id="PF00005">
    <property type="entry name" value="ABC_tran"/>
    <property type="match status" value="1"/>
</dbReference>
<dbReference type="EMBL" id="JAPDNT010000001">
    <property type="protein sequence ID" value="MCW3473201.1"/>
    <property type="molecule type" value="Genomic_DNA"/>
</dbReference>
<dbReference type="PROSITE" id="PS00211">
    <property type="entry name" value="ABC_TRANSPORTER_1"/>
    <property type="match status" value="1"/>
</dbReference>
<dbReference type="Proteomes" id="UP001165679">
    <property type="component" value="Unassembled WGS sequence"/>
</dbReference>
<dbReference type="GO" id="GO:0043190">
    <property type="term" value="C:ATP-binding cassette (ABC) transporter complex"/>
    <property type="evidence" value="ECO:0007669"/>
    <property type="project" value="InterPro"/>
</dbReference>
<evidence type="ECO:0000256" key="3">
    <source>
        <dbReference type="ARBA" id="ARBA00022519"/>
    </source>
</evidence>
<evidence type="ECO:0000256" key="7">
    <source>
        <dbReference type="ARBA" id="ARBA00023136"/>
    </source>
</evidence>
<organism evidence="9 10">
    <name type="scientific">Limobrevibacterium gyesilva</name>
    <dbReference type="NCBI Taxonomy" id="2991712"/>
    <lineage>
        <taxon>Bacteria</taxon>
        <taxon>Pseudomonadati</taxon>
        <taxon>Pseudomonadota</taxon>
        <taxon>Alphaproteobacteria</taxon>
        <taxon>Acetobacterales</taxon>
        <taxon>Acetobacteraceae</taxon>
        <taxon>Limobrevibacterium</taxon>
    </lineage>
</organism>
<dbReference type="InterPro" id="IPR027417">
    <property type="entry name" value="P-loop_NTPase"/>
</dbReference>
<evidence type="ECO:0000259" key="8">
    <source>
        <dbReference type="PROSITE" id="PS50893"/>
    </source>
</evidence>
<evidence type="ECO:0000256" key="1">
    <source>
        <dbReference type="ARBA" id="ARBA00022448"/>
    </source>
</evidence>
<dbReference type="InterPro" id="IPR003593">
    <property type="entry name" value="AAA+_ATPase"/>
</dbReference>
<feature type="domain" description="ABC transporter" evidence="8">
    <location>
        <begin position="1"/>
        <end position="217"/>
    </location>
</feature>
<dbReference type="InterPro" id="IPR003439">
    <property type="entry name" value="ABC_transporter-like_ATP-bd"/>
</dbReference>
<keyword evidence="7" id="KW-0472">Membrane</keyword>
<dbReference type="AlphaFoldDB" id="A0AA41YJ70"/>
<evidence type="ECO:0000313" key="10">
    <source>
        <dbReference type="Proteomes" id="UP001165679"/>
    </source>
</evidence>
<name>A0AA41YJ70_9PROT</name>
<keyword evidence="10" id="KW-1185">Reference proteome</keyword>
<evidence type="ECO:0000256" key="2">
    <source>
        <dbReference type="ARBA" id="ARBA00022475"/>
    </source>
</evidence>
<dbReference type="SUPFAM" id="SSF50331">
    <property type="entry name" value="MOP-like"/>
    <property type="match status" value="1"/>
</dbReference>
<dbReference type="Pfam" id="PF08402">
    <property type="entry name" value="TOBE_2"/>
    <property type="match status" value="1"/>
</dbReference>
<keyword evidence="5 9" id="KW-0067">ATP-binding</keyword>
<keyword evidence="3" id="KW-0997">Cell inner membrane</keyword>
<comment type="caution">
    <text evidence="9">The sequence shown here is derived from an EMBL/GenBank/DDBJ whole genome shotgun (WGS) entry which is preliminary data.</text>
</comment>
<dbReference type="GO" id="GO:0016887">
    <property type="term" value="F:ATP hydrolysis activity"/>
    <property type="evidence" value="ECO:0007669"/>
    <property type="project" value="InterPro"/>
</dbReference>
<dbReference type="SUPFAM" id="SSF52540">
    <property type="entry name" value="P-loop containing nucleoside triphosphate hydrolases"/>
    <property type="match status" value="1"/>
</dbReference>
<keyword evidence="1" id="KW-0813">Transport</keyword>
<evidence type="ECO:0000256" key="6">
    <source>
        <dbReference type="ARBA" id="ARBA00022967"/>
    </source>
</evidence>
<dbReference type="InterPro" id="IPR050093">
    <property type="entry name" value="ABC_SmlMolc_Importer"/>
</dbReference>
<dbReference type="InterPro" id="IPR017871">
    <property type="entry name" value="ABC_transporter-like_CS"/>
</dbReference>
<protein>
    <submittedName>
        <fullName evidence="9">ABC transporter ATP-binding protein</fullName>
    </submittedName>
</protein>
<dbReference type="GO" id="GO:0022857">
    <property type="term" value="F:transmembrane transporter activity"/>
    <property type="evidence" value="ECO:0007669"/>
    <property type="project" value="InterPro"/>
</dbReference>
<dbReference type="SMART" id="SM00382">
    <property type="entry name" value="AAA"/>
    <property type="match status" value="1"/>
</dbReference>
<keyword evidence="6" id="KW-1278">Translocase</keyword>
<dbReference type="PANTHER" id="PTHR42781:SF5">
    <property type="entry name" value="PUTRESCINE TRANSPORT ATP-BINDING PROTEIN POTG"/>
    <property type="match status" value="1"/>
</dbReference>